<dbReference type="SUPFAM" id="SSF82784">
    <property type="entry name" value="OsmC-like"/>
    <property type="match status" value="1"/>
</dbReference>
<dbReference type="EMBL" id="FRBW01000001">
    <property type="protein sequence ID" value="SHL46770.1"/>
    <property type="molecule type" value="Genomic_DNA"/>
</dbReference>
<dbReference type="InterPro" id="IPR052707">
    <property type="entry name" value="OsmC_Ohr_Peroxiredoxin"/>
</dbReference>
<dbReference type="InterPro" id="IPR003718">
    <property type="entry name" value="OsmC/Ohr_fam"/>
</dbReference>
<dbReference type="Gene3D" id="3.30.300.20">
    <property type="match status" value="1"/>
</dbReference>
<dbReference type="Proteomes" id="UP000186002">
    <property type="component" value="Unassembled WGS sequence"/>
</dbReference>
<dbReference type="OrthoDB" id="9795405at2"/>
<dbReference type="PANTHER" id="PTHR42830">
    <property type="entry name" value="OSMOTICALLY INDUCIBLE FAMILY PROTEIN"/>
    <property type="match status" value="1"/>
</dbReference>
<keyword evidence="2" id="KW-1185">Reference proteome</keyword>
<name>A0A1M7AVJ8_9HYPH</name>
<dbReference type="InterPro" id="IPR015946">
    <property type="entry name" value="KH_dom-like_a/b"/>
</dbReference>
<evidence type="ECO:0000313" key="2">
    <source>
        <dbReference type="Proteomes" id="UP000186002"/>
    </source>
</evidence>
<dbReference type="STRING" id="735517.SAMN05444272_0654"/>
<dbReference type="Pfam" id="PF02566">
    <property type="entry name" value="OsmC"/>
    <property type="match status" value="1"/>
</dbReference>
<reference evidence="1 2" key="1">
    <citation type="submission" date="2016-11" db="EMBL/GenBank/DDBJ databases">
        <authorList>
            <person name="Jaros S."/>
            <person name="Januszkiewicz K."/>
            <person name="Wedrychowicz H."/>
        </authorList>
    </citation>
    <scope>NUCLEOTIDE SEQUENCE [LARGE SCALE GENOMIC DNA]</scope>
    <source>
        <strain evidence="1 2">DSM 22153</strain>
    </source>
</reference>
<dbReference type="InterPro" id="IPR036102">
    <property type="entry name" value="OsmC/Ohrsf"/>
</dbReference>
<evidence type="ECO:0000313" key="1">
    <source>
        <dbReference type="EMBL" id="SHL46770.1"/>
    </source>
</evidence>
<protein>
    <submittedName>
        <fullName evidence="1">Organic hydroperoxide reductase OsmC/OhrA</fullName>
    </submittedName>
</protein>
<dbReference type="AlphaFoldDB" id="A0A1M7AVJ8"/>
<accession>A0A1M7AVJ8</accession>
<gene>
    <name evidence="1" type="ORF">SAMN05444272_0654</name>
</gene>
<dbReference type="RefSeq" id="WP_073008745.1">
    <property type="nucleotide sequence ID" value="NZ_FRBW01000001.1"/>
</dbReference>
<dbReference type="PANTHER" id="PTHR42830:SF2">
    <property type="entry name" value="OSMC_OHR FAMILY PROTEIN"/>
    <property type="match status" value="1"/>
</dbReference>
<proteinExistence type="predicted"/>
<sequence length="166" mass="18175">MSRHLYTAEVLWTCEGESFPKGRYSRAHVWRFDGGVEVPASASPSVVPLPLSSEAAVDPEEAFAAAISSCHMMTFLDLARRAGFVIAAYEDKAEALMDVISAEAAPKRMGITRVTLRPVITFRSEAEPDAARLEALHHEAHEVCFIANSVKCEIVVEPQPARLISH</sequence>
<organism evidence="1 2">
    <name type="scientific">Roseibium suaedae</name>
    <dbReference type="NCBI Taxonomy" id="735517"/>
    <lineage>
        <taxon>Bacteria</taxon>
        <taxon>Pseudomonadati</taxon>
        <taxon>Pseudomonadota</taxon>
        <taxon>Alphaproteobacteria</taxon>
        <taxon>Hyphomicrobiales</taxon>
        <taxon>Stappiaceae</taxon>
        <taxon>Roseibium</taxon>
    </lineage>
</organism>